<dbReference type="SUPFAM" id="SSF48403">
    <property type="entry name" value="Ankyrin repeat"/>
    <property type="match status" value="1"/>
</dbReference>
<evidence type="ECO:0000256" key="3">
    <source>
        <dbReference type="PROSITE-ProRule" id="PRU00023"/>
    </source>
</evidence>
<dbReference type="EMBL" id="JBGBPQ010000003">
    <property type="protein sequence ID" value="KAL1527086.1"/>
    <property type="molecule type" value="Genomic_DNA"/>
</dbReference>
<keyword evidence="2 3" id="KW-0040">ANK repeat</keyword>
<evidence type="ECO:0000256" key="2">
    <source>
        <dbReference type="ARBA" id="ARBA00023043"/>
    </source>
</evidence>
<dbReference type="AlphaFoldDB" id="A0AB34K2F5"/>
<name>A0AB34K2F5_PRYPA</name>
<keyword evidence="1" id="KW-0677">Repeat</keyword>
<dbReference type="PANTHER" id="PTHR24198">
    <property type="entry name" value="ANKYRIN REPEAT AND PROTEIN KINASE DOMAIN-CONTAINING PROTEIN"/>
    <property type="match status" value="1"/>
</dbReference>
<evidence type="ECO:0000256" key="1">
    <source>
        <dbReference type="ARBA" id="ARBA00022737"/>
    </source>
</evidence>
<sequence>MGGCSSHPQKRSEVSDDGGANVPQPQYQQPPSAPVTDRAPAVEPAPPHIVESSSSQKSSEPVEAPSPRTPSQAVAAIETNGSPLQDRAGIESPETSAHAPVGIAAELNEDQKKQFCKAVEDSDEAELARLLEETPGAVYVSPWNADTGSLLHMAAECGAAELVSLLIVKGALASAVDGDLKTPLHVATENGQVEAVKALTTQPICPEIGMEDRYQMTPFHLAVEEGNPEVIMALLMKLNEKGSGMKRKQIAQLRRGSAMFIAERTGRSDIVEMLKQDNAANGFMSEIGFMSEASQGIAEVTEEDHGTATWG</sequence>
<dbReference type="Gene3D" id="1.25.40.20">
    <property type="entry name" value="Ankyrin repeat-containing domain"/>
    <property type="match status" value="1"/>
</dbReference>
<dbReference type="InterPro" id="IPR002110">
    <property type="entry name" value="Ankyrin_rpt"/>
</dbReference>
<dbReference type="PROSITE" id="PS50088">
    <property type="entry name" value="ANK_REPEAT"/>
    <property type="match status" value="1"/>
</dbReference>
<feature type="region of interest" description="Disordered" evidence="4">
    <location>
        <begin position="1"/>
        <end position="73"/>
    </location>
</feature>
<dbReference type="PANTHER" id="PTHR24198:SF165">
    <property type="entry name" value="ANKYRIN REPEAT-CONTAINING PROTEIN-RELATED"/>
    <property type="match status" value="1"/>
</dbReference>
<dbReference type="Pfam" id="PF12796">
    <property type="entry name" value="Ank_2"/>
    <property type="match status" value="1"/>
</dbReference>
<dbReference type="SMART" id="SM00248">
    <property type="entry name" value="ANK"/>
    <property type="match status" value="3"/>
</dbReference>
<evidence type="ECO:0000313" key="5">
    <source>
        <dbReference type="EMBL" id="KAL1527086.1"/>
    </source>
</evidence>
<gene>
    <name evidence="5" type="ORF">AB1Y20_015769</name>
</gene>
<dbReference type="Proteomes" id="UP001515480">
    <property type="component" value="Unassembled WGS sequence"/>
</dbReference>
<protein>
    <submittedName>
        <fullName evidence="5">Uncharacterized protein</fullName>
    </submittedName>
</protein>
<evidence type="ECO:0000313" key="6">
    <source>
        <dbReference type="Proteomes" id="UP001515480"/>
    </source>
</evidence>
<comment type="caution">
    <text evidence="5">The sequence shown here is derived from an EMBL/GenBank/DDBJ whole genome shotgun (WGS) entry which is preliminary data.</text>
</comment>
<dbReference type="Pfam" id="PF00023">
    <property type="entry name" value="Ank"/>
    <property type="match status" value="1"/>
</dbReference>
<dbReference type="InterPro" id="IPR036770">
    <property type="entry name" value="Ankyrin_rpt-contain_sf"/>
</dbReference>
<accession>A0AB34K2F5</accession>
<organism evidence="5 6">
    <name type="scientific">Prymnesium parvum</name>
    <name type="common">Toxic golden alga</name>
    <dbReference type="NCBI Taxonomy" id="97485"/>
    <lineage>
        <taxon>Eukaryota</taxon>
        <taxon>Haptista</taxon>
        <taxon>Haptophyta</taxon>
        <taxon>Prymnesiophyceae</taxon>
        <taxon>Prymnesiales</taxon>
        <taxon>Prymnesiaceae</taxon>
        <taxon>Prymnesium</taxon>
    </lineage>
</organism>
<feature type="repeat" description="ANK" evidence="3">
    <location>
        <begin position="146"/>
        <end position="178"/>
    </location>
</feature>
<keyword evidence="6" id="KW-1185">Reference proteome</keyword>
<evidence type="ECO:0000256" key="4">
    <source>
        <dbReference type="SAM" id="MobiDB-lite"/>
    </source>
</evidence>
<reference evidence="5 6" key="1">
    <citation type="journal article" date="2024" name="Science">
        <title>Giant polyketide synthase enzymes in the biosynthesis of giant marine polyether toxins.</title>
        <authorList>
            <person name="Fallon T.R."/>
            <person name="Shende V.V."/>
            <person name="Wierzbicki I.H."/>
            <person name="Pendleton A.L."/>
            <person name="Watervoot N.F."/>
            <person name="Auber R.P."/>
            <person name="Gonzalez D.J."/>
            <person name="Wisecaver J.H."/>
            <person name="Moore B.S."/>
        </authorList>
    </citation>
    <scope>NUCLEOTIDE SEQUENCE [LARGE SCALE GENOMIC DNA]</scope>
    <source>
        <strain evidence="5 6">12B1</strain>
    </source>
</reference>
<proteinExistence type="predicted"/>